<dbReference type="InterPro" id="IPR011877">
    <property type="entry name" value="Ribokinase"/>
</dbReference>
<keyword evidence="4 9" id="KW-0418">Kinase</keyword>
<dbReference type="Gene3D" id="3.40.1190.20">
    <property type="match status" value="1"/>
</dbReference>
<keyword evidence="6 9" id="KW-0460">Magnesium</keyword>
<keyword evidence="3 9" id="KW-0547">Nucleotide-binding</keyword>
<dbReference type="PRINTS" id="PR00990">
    <property type="entry name" value="RIBOKINASE"/>
</dbReference>
<feature type="binding site" evidence="9">
    <location>
        <position position="289"/>
    </location>
    <ligand>
        <name>K(+)</name>
        <dbReference type="ChEBI" id="CHEBI:29103"/>
    </ligand>
</feature>
<evidence type="ECO:0000256" key="8">
    <source>
        <dbReference type="ARBA" id="ARBA00023277"/>
    </source>
</evidence>
<feature type="active site" description="Proton acceptor" evidence="9">
    <location>
        <position position="293"/>
    </location>
</feature>
<evidence type="ECO:0000256" key="6">
    <source>
        <dbReference type="ARBA" id="ARBA00022842"/>
    </source>
</evidence>
<protein>
    <recommendedName>
        <fullName evidence="9">Ribokinase</fullName>
        <shortName evidence="9">RK</shortName>
        <ecNumber evidence="9">2.7.1.15</ecNumber>
    </recommendedName>
</protein>
<keyword evidence="1 9" id="KW-0808">Transferase</keyword>
<gene>
    <name evidence="11" type="ORF">BJX66DRAFT_333175</name>
</gene>
<comment type="pathway">
    <text evidence="9">Carbohydrate metabolism; D-ribose degradation; D-ribose 5-phosphate from beta-D-ribopyranose: step 2/2.</text>
</comment>
<feature type="binding site" evidence="9">
    <location>
        <position position="217"/>
    </location>
    <ligand>
        <name>ATP</name>
        <dbReference type="ChEBI" id="CHEBI:30616"/>
    </ligand>
</feature>
<evidence type="ECO:0000256" key="5">
    <source>
        <dbReference type="ARBA" id="ARBA00022840"/>
    </source>
</evidence>
<evidence type="ECO:0000256" key="3">
    <source>
        <dbReference type="ARBA" id="ARBA00022741"/>
    </source>
</evidence>
<evidence type="ECO:0000256" key="9">
    <source>
        <dbReference type="HAMAP-Rule" id="MF_03215"/>
    </source>
</evidence>
<keyword evidence="9" id="KW-0963">Cytoplasm</keyword>
<keyword evidence="2 9" id="KW-0479">Metal-binding</keyword>
<feature type="binding site" evidence="9">
    <location>
        <begin position="292"/>
        <end position="293"/>
    </location>
    <ligand>
        <name>ATP</name>
        <dbReference type="ChEBI" id="CHEBI:30616"/>
    </ligand>
</feature>
<feature type="binding site" evidence="9">
    <location>
        <begin position="260"/>
        <end position="265"/>
    </location>
    <ligand>
        <name>ATP</name>
        <dbReference type="ChEBI" id="CHEBI:30616"/>
    </ligand>
</feature>
<dbReference type="PANTHER" id="PTHR10584:SF166">
    <property type="entry name" value="RIBOKINASE"/>
    <property type="match status" value="1"/>
</dbReference>
<organism evidence="11 12">
    <name type="scientific">Aspergillus keveii</name>
    <dbReference type="NCBI Taxonomy" id="714993"/>
    <lineage>
        <taxon>Eukaryota</taxon>
        <taxon>Fungi</taxon>
        <taxon>Dikarya</taxon>
        <taxon>Ascomycota</taxon>
        <taxon>Pezizomycotina</taxon>
        <taxon>Eurotiomycetes</taxon>
        <taxon>Eurotiomycetidae</taxon>
        <taxon>Eurotiales</taxon>
        <taxon>Aspergillaceae</taxon>
        <taxon>Aspergillus</taxon>
        <taxon>Aspergillus subgen. Nidulantes</taxon>
    </lineage>
</organism>
<feature type="binding site" evidence="9">
    <location>
        <begin position="19"/>
        <end position="21"/>
    </location>
    <ligand>
        <name>substrate</name>
    </ligand>
</feature>
<accession>A0ABR4GJN8</accession>
<feature type="binding site" evidence="9">
    <location>
        <position position="287"/>
    </location>
    <ligand>
        <name>K(+)</name>
        <dbReference type="ChEBI" id="CHEBI:29103"/>
    </ligand>
</feature>
<reference evidence="11 12" key="1">
    <citation type="submission" date="2024-07" db="EMBL/GenBank/DDBJ databases">
        <title>Section-level genome sequencing and comparative genomics of Aspergillus sections Usti and Cavernicolus.</title>
        <authorList>
            <consortium name="Lawrence Berkeley National Laboratory"/>
            <person name="Nybo J.L."/>
            <person name="Vesth T.C."/>
            <person name="Theobald S."/>
            <person name="Frisvad J.C."/>
            <person name="Larsen T.O."/>
            <person name="Kjaerboelling I."/>
            <person name="Rothschild-Mancinelli K."/>
            <person name="Lyhne E.K."/>
            <person name="Kogle M.E."/>
            <person name="Barry K."/>
            <person name="Clum A."/>
            <person name="Na H."/>
            <person name="Ledsgaard L."/>
            <person name="Lin J."/>
            <person name="Lipzen A."/>
            <person name="Kuo A."/>
            <person name="Riley R."/>
            <person name="Mondo S."/>
            <person name="Labutti K."/>
            <person name="Haridas S."/>
            <person name="Pangalinan J."/>
            <person name="Salamov A.A."/>
            <person name="Simmons B.A."/>
            <person name="Magnuson J.K."/>
            <person name="Chen J."/>
            <person name="Drula E."/>
            <person name="Henrissat B."/>
            <person name="Wiebenga A."/>
            <person name="Lubbers R.J."/>
            <person name="Gomes A.C."/>
            <person name="Makela M.R."/>
            <person name="Stajich J."/>
            <person name="Grigoriev I.V."/>
            <person name="Mortensen U.H."/>
            <person name="De Vries R.P."/>
            <person name="Baker S.E."/>
            <person name="Andersen M.R."/>
        </authorList>
    </citation>
    <scope>NUCLEOTIDE SEQUENCE [LARGE SCALE GENOMIC DNA]</scope>
    <source>
        <strain evidence="11 12">CBS 209.92</strain>
    </source>
</reference>
<dbReference type="PANTHER" id="PTHR10584">
    <property type="entry name" value="SUGAR KINASE"/>
    <property type="match status" value="1"/>
</dbReference>
<dbReference type="EC" id="2.7.1.15" evidence="9"/>
<comment type="caution">
    <text evidence="9">Lacks conserved residue(s) required for the propagation of feature annotation.</text>
</comment>
<evidence type="ECO:0000256" key="4">
    <source>
        <dbReference type="ARBA" id="ARBA00022777"/>
    </source>
</evidence>
<comment type="subcellular location">
    <subcellularLocation>
        <location evidence="9">Cytoplasm</location>
    </subcellularLocation>
    <subcellularLocation>
        <location evidence="9">Nucleus</location>
    </subcellularLocation>
</comment>
<evidence type="ECO:0000256" key="1">
    <source>
        <dbReference type="ARBA" id="ARBA00022679"/>
    </source>
</evidence>
<dbReference type="Proteomes" id="UP001610563">
    <property type="component" value="Unassembled WGS sequence"/>
</dbReference>
<keyword evidence="9" id="KW-0539">Nucleus</keyword>
<comment type="catalytic activity">
    <reaction evidence="9">
        <text>D-ribose + ATP = D-ribose 5-phosphate + ADP + H(+)</text>
        <dbReference type="Rhea" id="RHEA:13697"/>
        <dbReference type="ChEBI" id="CHEBI:15378"/>
        <dbReference type="ChEBI" id="CHEBI:30616"/>
        <dbReference type="ChEBI" id="CHEBI:47013"/>
        <dbReference type="ChEBI" id="CHEBI:78346"/>
        <dbReference type="ChEBI" id="CHEBI:456216"/>
        <dbReference type="EC" id="2.7.1.15"/>
    </reaction>
</comment>
<feature type="binding site" evidence="9">
    <location>
        <begin position="47"/>
        <end position="51"/>
    </location>
    <ligand>
        <name>substrate</name>
    </ligand>
</feature>
<name>A0ABR4GJN8_9EURO</name>
<evidence type="ECO:0000256" key="2">
    <source>
        <dbReference type="ARBA" id="ARBA00022723"/>
    </source>
</evidence>
<evidence type="ECO:0000313" key="12">
    <source>
        <dbReference type="Proteomes" id="UP001610563"/>
    </source>
</evidence>
<dbReference type="CDD" id="cd01174">
    <property type="entry name" value="ribokinase"/>
    <property type="match status" value="1"/>
</dbReference>
<comment type="activity regulation">
    <text evidence="9">Activated by a monovalent cation that binds near, but not in, the active site. The most likely occupant of the site in vivo is potassium. Ion binding induces a conformational change that may alter substrate affinity.</text>
</comment>
<comment type="subunit">
    <text evidence="9">Homodimer.</text>
</comment>
<comment type="similarity">
    <text evidence="9">Belongs to the carbohydrate kinase PfkB family. Ribokinase subfamily.</text>
</comment>
<dbReference type="InterPro" id="IPR011611">
    <property type="entry name" value="PfkB_dom"/>
</dbReference>
<comment type="function">
    <text evidence="9">Catalyzes the phosphorylation of ribose at O-5 in a reaction requiring ATP and magnesium. The resulting D-ribose-5-phosphate can then be used either for sythesis of nucleotides, histidine, and tryptophan, or as a component of the pentose phosphate pathway.</text>
</comment>
<dbReference type="InterPro" id="IPR002139">
    <property type="entry name" value="Ribo/fructo_kinase"/>
</dbReference>
<keyword evidence="7 9" id="KW-0630">Potassium</keyword>
<feature type="binding site" evidence="9">
    <location>
        <position position="351"/>
    </location>
    <ligand>
        <name>K(+)</name>
        <dbReference type="ChEBI" id="CHEBI:29103"/>
    </ligand>
</feature>
<comment type="caution">
    <text evidence="11">The sequence shown here is derived from an EMBL/GenBank/DDBJ whole genome shotgun (WGS) entry which is preliminary data.</text>
</comment>
<dbReference type="InterPro" id="IPR029056">
    <property type="entry name" value="Ribokinase-like"/>
</dbReference>
<evidence type="ECO:0000256" key="7">
    <source>
        <dbReference type="ARBA" id="ARBA00022958"/>
    </source>
</evidence>
<feature type="binding site" evidence="9">
    <location>
        <position position="347"/>
    </location>
    <ligand>
        <name>K(+)</name>
        <dbReference type="ChEBI" id="CHEBI:29103"/>
    </ligand>
</feature>
<sequence length="358" mass="36970">MPCIQPQPKPRILIIGSLNIDIVTTTPRIPHPGETITATSRTLSPGGKGANQAVACGRAAFVSPTKQDVSVSIVGAVGGKDGYFASLIEPILRTSGVETEGVSVVEGGDEAIPTGTSLILVDAESAENRILFVPGANYVGMRDVEWILHRSLAGNESKGAPDVVVLQGEILHATTIALLEFFNAETVKTHVVFNPAPMPPQGIPPTTLRGLAVLVMNETECLLLAQSLGLVPEVTGISGFQFDTIASHLLNLGTKNIIVTLGGDGAYFASETGRGHVPAVTVDRVVDTTAAGDTFTGYVAVALARVLTSAGPECEGGCVRDSLGEFDLRAAVEGASVAAAKCVQVAGSMGSIPFGYEL</sequence>
<feature type="binding site" evidence="9">
    <location>
        <position position="345"/>
    </location>
    <ligand>
        <name>K(+)</name>
        <dbReference type="ChEBI" id="CHEBI:29103"/>
    </ligand>
</feature>
<keyword evidence="12" id="KW-1185">Reference proteome</keyword>
<feature type="binding site" evidence="9">
    <location>
        <position position="293"/>
    </location>
    <ligand>
        <name>substrate</name>
    </ligand>
</feature>
<feature type="binding site" evidence="9">
    <location>
        <position position="169"/>
    </location>
    <ligand>
        <name>substrate</name>
    </ligand>
</feature>
<dbReference type="SUPFAM" id="SSF53613">
    <property type="entry name" value="Ribokinase-like"/>
    <property type="match status" value="1"/>
</dbReference>
<evidence type="ECO:0000259" key="10">
    <source>
        <dbReference type="Pfam" id="PF00294"/>
    </source>
</evidence>
<feature type="binding site" evidence="9">
    <location>
        <position position="342"/>
    </location>
    <ligand>
        <name>K(+)</name>
        <dbReference type="ChEBI" id="CHEBI:29103"/>
    </ligand>
</feature>
<dbReference type="HAMAP" id="MF_01987">
    <property type="entry name" value="Ribokinase"/>
    <property type="match status" value="1"/>
</dbReference>
<comment type="cofactor">
    <cofactor evidence="9">
        <name>Mg(2+)</name>
        <dbReference type="ChEBI" id="CHEBI:18420"/>
    </cofactor>
    <text evidence="9">Requires a divalent cation, most likely magnesium in vivo, as an electrophilic catalyst to aid phosphoryl group transfer. It is the chelate of the metal and the nucleotide that is the actual substrate.</text>
</comment>
<dbReference type="Pfam" id="PF00294">
    <property type="entry name" value="PfkB"/>
    <property type="match status" value="1"/>
</dbReference>
<feature type="domain" description="Carbohydrate kinase PfkB" evidence="10">
    <location>
        <begin position="11"/>
        <end position="353"/>
    </location>
</feature>
<keyword evidence="8 9" id="KW-0119">Carbohydrate metabolism</keyword>
<proteinExistence type="inferred from homology"/>
<evidence type="ECO:0000313" key="11">
    <source>
        <dbReference type="EMBL" id="KAL2799269.1"/>
    </source>
</evidence>
<dbReference type="EMBL" id="JBFTWV010000008">
    <property type="protein sequence ID" value="KAL2799269.1"/>
    <property type="molecule type" value="Genomic_DNA"/>
</dbReference>
<keyword evidence="5 9" id="KW-0067">ATP-binding</keyword>